<organism evidence="2 3">
    <name type="scientific">Pseudoalteromonas piscicida</name>
    <dbReference type="NCBI Taxonomy" id="43662"/>
    <lineage>
        <taxon>Bacteria</taxon>
        <taxon>Pseudomonadati</taxon>
        <taxon>Pseudomonadota</taxon>
        <taxon>Gammaproteobacteria</taxon>
        <taxon>Alteromonadales</taxon>
        <taxon>Pseudoalteromonadaceae</taxon>
        <taxon>Pseudoalteromonas</taxon>
    </lineage>
</organism>
<dbReference type="KEGG" id="ppis:B1L02_17660"/>
<dbReference type="EMBL" id="CP031761">
    <property type="protein sequence ID" value="AXR03720.1"/>
    <property type="molecule type" value="Genomic_DNA"/>
</dbReference>
<sequence length="361" mass="38596">MKMKSILGTAGMLLISYNSAAFDPNTAFYDAKICTNCNYSEAKVIARSFEPAVNCSRGPTDPWEDVCSASTRRIVVKNLATGAVYGFSHGYNFQGGAYEDMQRYVEPINNLPSDVNLMLQHAINASKNIQDAVQQVESTLSLDLLTSLSLNSNESLALNSCTNSPSYAAFKASRSSSAFSKVQRTAQQKYDSSAVNRSSYTLSRFTSLGFTAGAGSVGMQGSFEHLAQSNSAVTRYVSDSDVPHAENQVGYVISLKSGGVIELTLDTSRTRFEGLTLASLSANFTHASEVSSCLAAALDETIPKVVYSPDGATTGSGPSFNNIPLVSPNGGNGRGGDGQQCIHRYYDRNRNELFAFLGACP</sequence>
<evidence type="ECO:0000313" key="2">
    <source>
        <dbReference type="EMBL" id="AXR03720.1"/>
    </source>
</evidence>
<proteinExistence type="predicted"/>
<dbReference type="AlphaFoldDB" id="A0AAD0RJ47"/>
<name>A0AAD0RJ47_PSEO7</name>
<accession>A0AAD0RJ47</accession>
<evidence type="ECO:0000313" key="3">
    <source>
        <dbReference type="Proteomes" id="UP000258102"/>
    </source>
</evidence>
<gene>
    <name evidence="2" type="ORF">D0511_17735</name>
</gene>
<dbReference type="Proteomes" id="UP000258102">
    <property type="component" value="Chromosome 1"/>
</dbReference>
<evidence type="ECO:0000256" key="1">
    <source>
        <dbReference type="SAM" id="SignalP"/>
    </source>
</evidence>
<feature type="chain" id="PRO_5042166479" evidence="1">
    <location>
        <begin position="21"/>
        <end position="361"/>
    </location>
</feature>
<reference evidence="2 3" key="1">
    <citation type="submission" date="2018-08" db="EMBL/GenBank/DDBJ databases">
        <title>Whole Genome Sequences of Two Pseudoalteromonas piscicida Strains, DE1-A and DE2-A, which Exhibit Strong Antibacterial Activity against Vibrio vulnificus.</title>
        <authorList>
            <person name="Richards G.P."/>
            <person name="Needleman D.S."/>
            <person name="Watson M.A."/>
            <person name="Polson S.W."/>
        </authorList>
    </citation>
    <scope>NUCLEOTIDE SEQUENCE [LARGE SCALE GENOMIC DNA]</scope>
    <source>
        <strain evidence="2 3">DE2-A</strain>
    </source>
</reference>
<protein>
    <submittedName>
        <fullName evidence="2">Uncharacterized protein</fullName>
    </submittedName>
</protein>
<keyword evidence="1" id="KW-0732">Signal</keyword>
<dbReference type="RefSeq" id="WP_088532063.1">
    <property type="nucleotide sequence ID" value="NZ_CP021646.1"/>
</dbReference>
<feature type="signal peptide" evidence="1">
    <location>
        <begin position="1"/>
        <end position="20"/>
    </location>
</feature>